<dbReference type="Proteomes" id="UP000244441">
    <property type="component" value="Chromosome"/>
</dbReference>
<proteinExistence type="predicted"/>
<name>A0A2S0VPU1_9ALTE</name>
<dbReference type="OrthoDB" id="223410at2"/>
<sequence length="515" mass="58678">MRNIKQYLTASLMCLLTASCAVTQEKKQESKNEISQGLIYLEREVKVTDSALFFDGKKLGNVRKSVNIKNDPNGKYDYQYGSAIAPHGDAIKTYQHYVFMTWYRGGKYDRHMMLSRLNLKTGQLKHIEFPHQHTGLVGRWWIGETHNTIAVGISPKDETIHLVFDLHAYSKHSDTGGNGSFAKDYFRYSYSLPGAAAVSDDEFTLDLFVKDTSSHSAGPNDYNHLSMTGAEDHAAHSKLTYPKFFLNDQGDLFFYIRQGTSHDGKGIFNYYKSNGIWSSFKSINKLNVKEDGLAHTWSNYGNMKFANGKLGFAFQPRINNKTDRYKYQNGVYFMYSDDPIGQLQWKNYKGQDINLPLIDPKPAFVTEPGDWVTSQQPNKIVITGSFDWTITQKGDVHIISRVRDTEYKKDVYLHHYKPAGQSEFITTDKFVGAKNLYTSGDNIYIIGLDNGQPYIEQATGGTNQFKRVYQGKKQAADFKKGMVYIAQGKLYYYLLAEGQGDKRTTYLQIINLEGR</sequence>
<evidence type="ECO:0000313" key="3">
    <source>
        <dbReference type="Proteomes" id="UP000244441"/>
    </source>
</evidence>
<feature type="signal peptide" evidence="1">
    <location>
        <begin position="1"/>
        <end position="23"/>
    </location>
</feature>
<evidence type="ECO:0000313" key="2">
    <source>
        <dbReference type="EMBL" id="AWB66219.1"/>
    </source>
</evidence>
<evidence type="ECO:0000256" key="1">
    <source>
        <dbReference type="SAM" id="SignalP"/>
    </source>
</evidence>
<dbReference type="PROSITE" id="PS51257">
    <property type="entry name" value="PROKAR_LIPOPROTEIN"/>
    <property type="match status" value="1"/>
</dbReference>
<keyword evidence="3" id="KW-1185">Reference proteome</keyword>
<dbReference type="Pfam" id="PF15892">
    <property type="entry name" value="BNR_4"/>
    <property type="match status" value="1"/>
</dbReference>
<dbReference type="AlphaFoldDB" id="A0A2S0VPU1"/>
<keyword evidence="1" id="KW-0732">Signal</keyword>
<dbReference type="KEGG" id="cate:C2869_07120"/>
<dbReference type="RefSeq" id="WP_108602290.1">
    <property type="nucleotide sequence ID" value="NZ_CP026604.1"/>
</dbReference>
<protein>
    <recommendedName>
        <fullName evidence="4">BNR repeat-containing family member</fullName>
    </recommendedName>
</protein>
<accession>A0A2S0VPU1</accession>
<gene>
    <name evidence="2" type="ORF">C2869_07120</name>
</gene>
<reference evidence="2 3" key="1">
    <citation type="submission" date="2018-01" db="EMBL/GenBank/DDBJ databases">
        <title>Genome sequence of a Cantenovulum-like bacteria.</title>
        <authorList>
            <person name="Tan W.R."/>
            <person name="Lau N.-S."/>
            <person name="Go F."/>
            <person name="Amirul A.-A.A."/>
        </authorList>
    </citation>
    <scope>NUCLEOTIDE SEQUENCE [LARGE SCALE GENOMIC DNA]</scope>
    <source>
        <strain evidence="2 3">CCB-QB4</strain>
    </source>
</reference>
<dbReference type="EMBL" id="CP026604">
    <property type="protein sequence ID" value="AWB66219.1"/>
    <property type="molecule type" value="Genomic_DNA"/>
</dbReference>
<feature type="chain" id="PRO_5015422543" description="BNR repeat-containing family member" evidence="1">
    <location>
        <begin position="24"/>
        <end position="515"/>
    </location>
</feature>
<evidence type="ECO:0008006" key="4">
    <source>
        <dbReference type="Google" id="ProtNLM"/>
    </source>
</evidence>
<organism evidence="2 3">
    <name type="scientific">Saccharobesus litoralis</name>
    <dbReference type="NCBI Taxonomy" id="2172099"/>
    <lineage>
        <taxon>Bacteria</taxon>
        <taxon>Pseudomonadati</taxon>
        <taxon>Pseudomonadota</taxon>
        <taxon>Gammaproteobacteria</taxon>
        <taxon>Alteromonadales</taxon>
        <taxon>Alteromonadaceae</taxon>
        <taxon>Saccharobesus</taxon>
    </lineage>
</organism>